<accession>A0A2R8AGB0</accession>
<dbReference type="PANTHER" id="PTHR30386:SF28">
    <property type="entry name" value="EXPORTED PROTEIN"/>
    <property type="match status" value="1"/>
</dbReference>
<dbReference type="EMBL" id="OMKW01000005">
    <property type="protein sequence ID" value="SPF31085.1"/>
    <property type="molecule type" value="Genomic_DNA"/>
</dbReference>
<evidence type="ECO:0000256" key="4">
    <source>
        <dbReference type="ARBA" id="ARBA00022692"/>
    </source>
</evidence>
<evidence type="ECO:0000256" key="3">
    <source>
        <dbReference type="ARBA" id="ARBA00022448"/>
    </source>
</evidence>
<keyword evidence="4 8" id="KW-0812">Transmembrane</keyword>
<keyword evidence="5 8" id="KW-1133">Transmembrane helix</keyword>
<reference evidence="10 11" key="1">
    <citation type="submission" date="2018-03" db="EMBL/GenBank/DDBJ databases">
        <authorList>
            <person name="Keele B.F."/>
        </authorList>
    </citation>
    <scope>NUCLEOTIDE SEQUENCE [LARGE SCALE GENOMIC DNA]</scope>
    <source>
        <strain evidence="10 11">CeCT 8812</strain>
    </source>
</reference>
<protein>
    <submittedName>
        <fullName evidence="10">Colicin V secretion protein CvaA</fullName>
    </submittedName>
</protein>
<dbReference type="PRINTS" id="PR01490">
    <property type="entry name" value="RTXTOXIND"/>
</dbReference>
<dbReference type="Proteomes" id="UP000244932">
    <property type="component" value="Unassembled WGS sequence"/>
</dbReference>
<dbReference type="InterPro" id="IPR050739">
    <property type="entry name" value="MFP"/>
</dbReference>
<dbReference type="InterPro" id="IPR058982">
    <property type="entry name" value="Beta-barrel_AprE"/>
</dbReference>
<evidence type="ECO:0000256" key="1">
    <source>
        <dbReference type="ARBA" id="ARBA00004167"/>
    </source>
</evidence>
<evidence type="ECO:0000313" key="10">
    <source>
        <dbReference type="EMBL" id="SPF31085.1"/>
    </source>
</evidence>
<evidence type="ECO:0000256" key="2">
    <source>
        <dbReference type="ARBA" id="ARBA00009477"/>
    </source>
</evidence>
<name>A0A2R8AGB0_9RHOB</name>
<dbReference type="OrthoDB" id="9810980at2"/>
<evidence type="ECO:0000256" key="5">
    <source>
        <dbReference type="ARBA" id="ARBA00022989"/>
    </source>
</evidence>
<feature type="domain" description="AprE-like beta-barrel" evidence="9">
    <location>
        <begin position="297"/>
        <end position="391"/>
    </location>
</feature>
<feature type="coiled-coil region" evidence="7">
    <location>
        <begin position="230"/>
        <end position="257"/>
    </location>
</feature>
<dbReference type="GO" id="GO:0009306">
    <property type="term" value="P:protein secretion"/>
    <property type="evidence" value="ECO:0007669"/>
    <property type="project" value="InterPro"/>
</dbReference>
<keyword evidence="7" id="KW-0175">Coiled coil</keyword>
<evidence type="ECO:0000313" key="11">
    <source>
        <dbReference type="Proteomes" id="UP000244932"/>
    </source>
</evidence>
<gene>
    <name evidence="10" type="primary">cvaA</name>
    <name evidence="10" type="ORF">POI8812_03436</name>
</gene>
<evidence type="ECO:0000256" key="6">
    <source>
        <dbReference type="ARBA" id="ARBA00023136"/>
    </source>
</evidence>
<evidence type="ECO:0000259" key="9">
    <source>
        <dbReference type="Pfam" id="PF26002"/>
    </source>
</evidence>
<comment type="similarity">
    <text evidence="2">Belongs to the membrane fusion protein (MFP) (TC 8.A.1) family.</text>
</comment>
<evidence type="ECO:0000256" key="8">
    <source>
        <dbReference type="SAM" id="Phobius"/>
    </source>
</evidence>
<dbReference type="GO" id="GO:0016020">
    <property type="term" value="C:membrane"/>
    <property type="evidence" value="ECO:0007669"/>
    <property type="project" value="UniProtKB-SubCell"/>
</dbReference>
<dbReference type="RefSeq" id="WP_108783808.1">
    <property type="nucleotide sequence ID" value="NZ_OMKW01000005.1"/>
</dbReference>
<dbReference type="Gene3D" id="2.40.30.170">
    <property type="match status" value="1"/>
</dbReference>
<feature type="transmembrane region" description="Helical" evidence="8">
    <location>
        <begin position="25"/>
        <end position="47"/>
    </location>
</feature>
<keyword evidence="3" id="KW-0813">Transport</keyword>
<sequence length="412" mass="45508">MLFRRQVVEGQRQRLLGQILIATPIRFWIVTGFLAAFIAGLIFFIAVASFARIETVRGVVVPSSGIVHVRAAGSGVVSDFAVEEGDSLQQGQVVGRVTASNTSDADGTRTNAEILSIARNIAQLDLRREQLATIVELDLTAKAQERRDLARRIDFAEQRLDLQVEMLRVLERNTARISELAEQNLINAQSQSAQLVELIRARQAEQQLRTEILELNLRQRGIAHLEHQLIAQARFDELELEAERARLENELNIISGATAFDIIAPADGTVTAILASDGFTLSGGTQIFSILPKNSTLEVELYVPSRAIGFIETGQDVRLLFDAFPFQRYGAQHGRILQVTSTVITPTDTNLLVDISEPVYRVTVSLASDTIAAEGRNLPVQPGMLLNANIVLEERTILAWLLEPLFSIARRT</sequence>
<evidence type="ECO:0000256" key="7">
    <source>
        <dbReference type="SAM" id="Coils"/>
    </source>
</evidence>
<dbReference type="PANTHER" id="PTHR30386">
    <property type="entry name" value="MEMBRANE FUSION SUBUNIT OF EMRAB-TOLC MULTIDRUG EFFLUX PUMP"/>
    <property type="match status" value="1"/>
</dbReference>
<feature type="coiled-coil region" evidence="7">
    <location>
        <begin position="139"/>
        <end position="173"/>
    </location>
</feature>
<dbReference type="AlphaFoldDB" id="A0A2R8AGB0"/>
<dbReference type="PROSITE" id="PS00543">
    <property type="entry name" value="HLYD_FAMILY"/>
    <property type="match status" value="1"/>
</dbReference>
<dbReference type="Pfam" id="PF26002">
    <property type="entry name" value="Beta-barrel_AprE"/>
    <property type="match status" value="1"/>
</dbReference>
<dbReference type="InterPro" id="IPR006144">
    <property type="entry name" value="Secretion_HlyD_CS"/>
</dbReference>
<keyword evidence="11" id="KW-1185">Reference proteome</keyword>
<proteinExistence type="inferred from homology"/>
<keyword evidence="6 8" id="KW-0472">Membrane</keyword>
<comment type="subcellular location">
    <subcellularLocation>
        <location evidence="1">Membrane</location>
        <topology evidence="1">Single-pass membrane protein</topology>
    </subcellularLocation>
</comment>
<organism evidence="10 11">
    <name type="scientific">Pontivivens insulae</name>
    <dbReference type="NCBI Taxonomy" id="1639689"/>
    <lineage>
        <taxon>Bacteria</taxon>
        <taxon>Pseudomonadati</taxon>
        <taxon>Pseudomonadota</taxon>
        <taxon>Alphaproteobacteria</taxon>
        <taxon>Rhodobacterales</taxon>
        <taxon>Paracoccaceae</taxon>
        <taxon>Pontivivens</taxon>
    </lineage>
</organism>